<evidence type="ECO:0000259" key="1">
    <source>
        <dbReference type="PROSITE" id="PS50994"/>
    </source>
</evidence>
<dbReference type="OrthoDB" id="9867340at2759"/>
<dbReference type="GO" id="GO:0003676">
    <property type="term" value="F:nucleic acid binding"/>
    <property type="evidence" value="ECO:0007669"/>
    <property type="project" value="InterPro"/>
</dbReference>
<dbReference type="PANTHER" id="PTHR47331">
    <property type="entry name" value="PHD-TYPE DOMAIN-CONTAINING PROTEIN"/>
    <property type="match status" value="1"/>
</dbReference>
<dbReference type="GeneID" id="121397889"/>
<evidence type="ECO:0000313" key="4">
    <source>
        <dbReference type="RefSeq" id="XP_041431863.1"/>
    </source>
</evidence>
<name>A0A8J1LQM5_XENLA</name>
<dbReference type="Gene3D" id="3.30.420.10">
    <property type="entry name" value="Ribonuclease H-like superfamily/Ribonuclease H"/>
    <property type="match status" value="1"/>
</dbReference>
<dbReference type="Pfam" id="PF18701">
    <property type="entry name" value="DUF5641"/>
    <property type="match status" value="1"/>
</dbReference>
<dbReference type="InterPro" id="IPR040676">
    <property type="entry name" value="DUF5641"/>
</dbReference>
<evidence type="ECO:0000313" key="3">
    <source>
        <dbReference type="RefSeq" id="XP_041431862.1"/>
    </source>
</evidence>
<dbReference type="AlphaFoldDB" id="A0A8J1LQM5"/>
<dbReference type="KEGG" id="xla:121397888"/>
<organism evidence="2 4">
    <name type="scientific">Xenopus laevis</name>
    <name type="common">African clawed frog</name>
    <dbReference type="NCBI Taxonomy" id="8355"/>
    <lineage>
        <taxon>Eukaryota</taxon>
        <taxon>Metazoa</taxon>
        <taxon>Chordata</taxon>
        <taxon>Craniata</taxon>
        <taxon>Vertebrata</taxon>
        <taxon>Euteleostomi</taxon>
        <taxon>Amphibia</taxon>
        <taxon>Batrachia</taxon>
        <taxon>Anura</taxon>
        <taxon>Pipoidea</taxon>
        <taxon>Pipidae</taxon>
        <taxon>Xenopodinae</taxon>
        <taxon>Xenopus</taxon>
        <taxon>Xenopus</taxon>
    </lineage>
</organism>
<dbReference type="InterPro" id="IPR036397">
    <property type="entry name" value="RNaseH_sf"/>
</dbReference>
<dbReference type="InterPro" id="IPR012337">
    <property type="entry name" value="RNaseH-like_sf"/>
</dbReference>
<proteinExistence type="predicted"/>
<feature type="domain" description="Integrase catalytic" evidence="1">
    <location>
        <begin position="9"/>
        <end position="199"/>
    </location>
</feature>
<dbReference type="RefSeq" id="XP_041431862.1">
    <property type="nucleotide sequence ID" value="XM_041575928.1"/>
</dbReference>
<dbReference type="PROSITE" id="PS50994">
    <property type="entry name" value="INTEGRASE"/>
    <property type="match status" value="1"/>
</dbReference>
<reference evidence="3 4" key="1">
    <citation type="submission" date="2025-04" db="UniProtKB">
        <authorList>
            <consortium name="RefSeq"/>
        </authorList>
    </citation>
    <scope>IDENTIFICATION</scope>
    <source>
        <strain evidence="3 4">J_2021</strain>
        <tissue evidence="3 4">Erythrocytes</tissue>
    </source>
</reference>
<dbReference type="SUPFAM" id="SSF53098">
    <property type="entry name" value="Ribonuclease H-like"/>
    <property type="match status" value="1"/>
</dbReference>
<dbReference type="Proteomes" id="UP000186698">
    <property type="component" value="Chromosome 9_10L"/>
</dbReference>
<accession>A0A8J1LQM5</accession>
<keyword evidence="2" id="KW-1185">Reference proteome</keyword>
<dbReference type="InterPro" id="IPR001584">
    <property type="entry name" value="Integrase_cat-core"/>
</dbReference>
<dbReference type="KEGG" id="xla:121397889"/>
<gene>
    <name evidence="4" type="primary">LOC121397889</name>
    <name evidence="3" type="synonym">LOC121397888</name>
</gene>
<evidence type="ECO:0000313" key="2">
    <source>
        <dbReference type="Proteomes" id="UP000186698"/>
    </source>
</evidence>
<sequence length="345" mass="40096">MADLPADRVNPSPPFLYSGMDCFGPFITKQNRKEYKRYGLIFTCLSSRAIHLEMLEDMSTDAFINALRCFIAIRGTVRELRSDQGSNFVGAKNELNKALKEMDKEKVTEYLLEKQCDFHMNAPNASHTGGVWERQIRTVRNVLSAVLKRNAGRIDDASLRTLFYEVMSIVNSRPLTVDNINDPTSLEPLTPNHLLHLKPDYIQPPPGKFTKEDLYARKRWRRVQCLSEQFWNRWSKEYLAHLTLRSKWQTPRRNVQIDDIVLVKEDDLPRSQWKLAKVLEVQKDEDGLVRRVLLQIGDSKLDKKGKRLTIPLKLERPIQKLVVLLESNKRHLRVENQMENSSNPC</sequence>
<dbReference type="PANTHER" id="PTHR47331:SF5">
    <property type="entry name" value="RIBONUCLEASE H"/>
    <property type="match status" value="1"/>
</dbReference>
<dbReference type="GO" id="GO:0015074">
    <property type="term" value="P:DNA integration"/>
    <property type="evidence" value="ECO:0007669"/>
    <property type="project" value="InterPro"/>
</dbReference>
<protein>
    <submittedName>
        <fullName evidence="3">Uncharacterized protein LOC121397888</fullName>
    </submittedName>
    <submittedName>
        <fullName evidence="4">Uncharacterized protein LOC121397889</fullName>
    </submittedName>
</protein>
<dbReference type="RefSeq" id="XP_041431863.1">
    <property type="nucleotide sequence ID" value="XM_041575929.1"/>
</dbReference>